<dbReference type="PROSITE" id="PS00723">
    <property type="entry name" value="POLYPRENYL_SYNTHASE_1"/>
    <property type="match status" value="1"/>
</dbReference>
<dbReference type="PANTHER" id="PTHR12001">
    <property type="entry name" value="GERANYLGERANYL PYROPHOSPHATE SYNTHASE"/>
    <property type="match status" value="1"/>
</dbReference>
<keyword evidence="3 6" id="KW-0808">Transferase</keyword>
<evidence type="ECO:0000313" key="8">
    <source>
        <dbReference type="Proteomes" id="UP001597277"/>
    </source>
</evidence>
<keyword evidence="4" id="KW-0479">Metal-binding</keyword>
<dbReference type="InterPro" id="IPR008949">
    <property type="entry name" value="Isoprenoid_synthase_dom_sf"/>
</dbReference>
<dbReference type="RefSeq" id="WP_388008707.1">
    <property type="nucleotide sequence ID" value="NZ_JBHUEE010000008.1"/>
</dbReference>
<dbReference type="Gene3D" id="1.10.600.10">
    <property type="entry name" value="Farnesyl Diphosphate Synthase"/>
    <property type="match status" value="1"/>
</dbReference>
<evidence type="ECO:0000256" key="5">
    <source>
        <dbReference type="ARBA" id="ARBA00022842"/>
    </source>
</evidence>
<accession>A0ABW4L6J5</accession>
<dbReference type="Proteomes" id="UP001597277">
    <property type="component" value="Unassembled WGS sequence"/>
</dbReference>
<evidence type="ECO:0000256" key="3">
    <source>
        <dbReference type="ARBA" id="ARBA00022679"/>
    </source>
</evidence>
<dbReference type="CDD" id="cd00685">
    <property type="entry name" value="Trans_IPPS_HT"/>
    <property type="match status" value="1"/>
</dbReference>
<evidence type="ECO:0000256" key="1">
    <source>
        <dbReference type="ARBA" id="ARBA00001946"/>
    </source>
</evidence>
<dbReference type="PANTHER" id="PTHR12001:SF85">
    <property type="entry name" value="SHORT CHAIN ISOPRENYL DIPHOSPHATE SYNTHASE"/>
    <property type="match status" value="1"/>
</dbReference>
<dbReference type="SFLD" id="SFLDG01017">
    <property type="entry name" value="Polyprenyl_Transferase_Like"/>
    <property type="match status" value="1"/>
</dbReference>
<evidence type="ECO:0000256" key="6">
    <source>
        <dbReference type="RuleBase" id="RU004466"/>
    </source>
</evidence>
<dbReference type="InterPro" id="IPR033749">
    <property type="entry name" value="Polyprenyl_synt_CS"/>
</dbReference>
<evidence type="ECO:0000256" key="2">
    <source>
        <dbReference type="ARBA" id="ARBA00006706"/>
    </source>
</evidence>
<gene>
    <name evidence="7" type="ORF">ACFSE6_14740</name>
</gene>
<dbReference type="PROSITE" id="PS00444">
    <property type="entry name" value="POLYPRENYL_SYNTHASE_2"/>
    <property type="match status" value="1"/>
</dbReference>
<comment type="similarity">
    <text evidence="2 6">Belongs to the FPP/GGPP synthase family.</text>
</comment>
<dbReference type="InterPro" id="IPR000092">
    <property type="entry name" value="Polyprenyl_synt"/>
</dbReference>
<proteinExistence type="inferred from homology"/>
<dbReference type="EMBL" id="JBHUEE010000008">
    <property type="protein sequence ID" value="MFD1719100.1"/>
    <property type="molecule type" value="Genomic_DNA"/>
</dbReference>
<sequence length="364" mass="38510">MVRVLTDLADAVSRRVDDALTEWTAPFEPVGDALPDLLAPARALLTGGKRLRPRLCAAGWLAAGETLPTSDCVIRAGSALELFQAAALVHDDVMDGSATRRGMPAAHRRFTAEHEERAWAGDPGAYGVAGAIVLGDLLLAVSATEMEAAATSAGPLAGRDAHRVYDRMTAEVAVGQYLDVRAQALPWSETEAGPTGAVERAMQVVRHKSARYSVEHPLVLGAALAGADAELMGALQAVGLPLGEAFQLRDDVLGVFGDPEVTGKPAGDDLREGKRTVLLAMTVDRADPEGRTLIRERVGAEDLHEHDVARLQELMRATGALEAHEELIGERYAAGLRALDAADLPDPAVRALRELASAVVRRSA</sequence>
<keyword evidence="5" id="KW-0460">Magnesium</keyword>
<evidence type="ECO:0000313" key="7">
    <source>
        <dbReference type="EMBL" id="MFD1719100.1"/>
    </source>
</evidence>
<comment type="cofactor">
    <cofactor evidence="1">
        <name>Mg(2+)</name>
        <dbReference type="ChEBI" id="CHEBI:18420"/>
    </cofactor>
</comment>
<dbReference type="SFLD" id="SFLDS00005">
    <property type="entry name" value="Isoprenoid_Synthase_Type_I"/>
    <property type="match status" value="1"/>
</dbReference>
<protein>
    <submittedName>
        <fullName evidence="7">Polyprenyl synthetase family protein</fullName>
        <ecNumber evidence="7">2.5.1.-</ecNumber>
    </submittedName>
</protein>
<evidence type="ECO:0000256" key="4">
    <source>
        <dbReference type="ARBA" id="ARBA00022723"/>
    </source>
</evidence>
<comment type="caution">
    <text evidence="7">The sequence shown here is derived from an EMBL/GenBank/DDBJ whole genome shotgun (WGS) entry which is preliminary data.</text>
</comment>
<keyword evidence="8" id="KW-1185">Reference proteome</keyword>
<name>A0ABW4L6J5_9MICO</name>
<dbReference type="EC" id="2.5.1.-" evidence="7"/>
<dbReference type="SUPFAM" id="SSF48576">
    <property type="entry name" value="Terpenoid synthases"/>
    <property type="match status" value="1"/>
</dbReference>
<dbReference type="Pfam" id="PF00348">
    <property type="entry name" value="polyprenyl_synt"/>
    <property type="match status" value="1"/>
</dbReference>
<organism evidence="7 8">
    <name type="scientific">Georgenia deserti</name>
    <dbReference type="NCBI Taxonomy" id="2093781"/>
    <lineage>
        <taxon>Bacteria</taxon>
        <taxon>Bacillati</taxon>
        <taxon>Actinomycetota</taxon>
        <taxon>Actinomycetes</taxon>
        <taxon>Micrococcales</taxon>
        <taxon>Bogoriellaceae</taxon>
        <taxon>Georgenia</taxon>
    </lineage>
</organism>
<reference evidence="8" key="1">
    <citation type="journal article" date="2019" name="Int. J. Syst. Evol. Microbiol.">
        <title>The Global Catalogue of Microorganisms (GCM) 10K type strain sequencing project: providing services to taxonomists for standard genome sequencing and annotation.</title>
        <authorList>
            <consortium name="The Broad Institute Genomics Platform"/>
            <consortium name="The Broad Institute Genome Sequencing Center for Infectious Disease"/>
            <person name="Wu L."/>
            <person name="Ma J."/>
        </authorList>
    </citation>
    <scope>NUCLEOTIDE SEQUENCE [LARGE SCALE GENOMIC DNA]</scope>
    <source>
        <strain evidence="8">JCM 17130</strain>
    </source>
</reference>
<dbReference type="GO" id="GO:0016740">
    <property type="term" value="F:transferase activity"/>
    <property type="evidence" value="ECO:0007669"/>
    <property type="project" value="UniProtKB-KW"/>
</dbReference>